<keyword evidence="2" id="KW-1185">Reference proteome</keyword>
<evidence type="ECO:0000313" key="2">
    <source>
        <dbReference type="Proteomes" id="UP000735302"/>
    </source>
</evidence>
<reference evidence="1 2" key="1">
    <citation type="journal article" date="2021" name="Elife">
        <title>Chloroplast acquisition without the gene transfer in kleptoplastic sea slugs, Plakobranchus ocellatus.</title>
        <authorList>
            <person name="Maeda T."/>
            <person name="Takahashi S."/>
            <person name="Yoshida T."/>
            <person name="Shimamura S."/>
            <person name="Takaki Y."/>
            <person name="Nagai Y."/>
            <person name="Toyoda A."/>
            <person name="Suzuki Y."/>
            <person name="Arimoto A."/>
            <person name="Ishii H."/>
            <person name="Satoh N."/>
            <person name="Nishiyama T."/>
            <person name="Hasebe M."/>
            <person name="Maruyama T."/>
            <person name="Minagawa J."/>
            <person name="Obokata J."/>
            <person name="Shigenobu S."/>
        </authorList>
    </citation>
    <scope>NUCLEOTIDE SEQUENCE [LARGE SCALE GENOMIC DNA]</scope>
</reference>
<dbReference type="AlphaFoldDB" id="A0AAV4C1W4"/>
<accession>A0AAV4C1W4</accession>
<dbReference type="EMBL" id="BLXT01005852">
    <property type="protein sequence ID" value="GFO26650.1"/>
    <property type="molecule type" value="Genomic_DNA"/>
</dbReference>
<gene>
    <name evidence="1" type="ORF">PoB_005315500</name>
</gene>
<protein>
    <submittedName>
        <fullName evidence="1">Uncharacterized protein</fullName>
    </submittedName>
</protein>
<organism evidence="1 2">
    <name type="scientific">Plakobranchus ocellatus</name>
    <dbReference type="NCBI Taxonomy" id="259542"/>
    <lineage>
        <taxon>Eukaryota</taxon>
        <taxon>Metazoa</taxon>
        <taxon>Spiralia</taxon>
        <taxon>Lophotrochozoa</taxon>
        <taxon>Mollusca</taxon>
        <taxon>Gastropoda</taxon>
        <taxon>Heterobranchia</taxon>
        <taxon>Euthyneura</taxon>
        <taxon>Panpulmonata</taxon>
        <taxon>Sacoglossa</taxon>
        <taxon>Placobranchoidea</taxon>
        <taxon>Plakobranchidae</taxon>
        <taxon>Plakobranchus</taxon>
    </lineage>
</organism>
<evidence type="ECO:0000313" key="1">
    <source>
        <dbReference type="EMBL" id="GFO26650.1"/>
    </source>
</evidence>
<name>A0AAV4C1W4_9GAST</name>
<dbReference type="Proteomes" id="UP000735302">
    <property type="component" value="Unassembled WGS sequence"/>
</dbReference>
<comment type="caution">
    <text evidence="1">The sequence shown here is derived from an EMBL/GenBank/DDBJ whole genome shotgun (WGS) entry which is preliminary data.</text>
</comment>
<proteinExistence type="predicted"/>
<sequence>MLFSANTLSKISRCPCWKWHSTYTLARKCLVESPTGKIALVSRSGLMCPLQGNCYTWRWEEPSLTSLPSLRMLCTVRGERRQKWPSHSSLHYT</sequence>